<accession>A0A161QX08</accession>
<keyword evidence="2" id="KW-1185">Reference proteome</keyword>
<proteinExistence type="predicted"/>
<dbReference type="AlphaFoldDB" id="A0A161QX08"/>
<sequence length="125" mass="13577">MLASADLAPNLSNTCEMQAKLTSTLFDGSHWSLHSRTCSQKRSPLCMQLFELLQVRILPCAGYQLTLIHVGSSNGSSGGNHKPGGDVVSFETNYWRADLDVGAPFARFATRILDTRGVVSTMLAM</sequence>
<dbReference type="EMBL" id="LVYV01000056">
    <property type="protein sequence ID" value="KZD20361.1"/>
    <property type="molecule type" value="Genomic_DNA"/>
</dbReference>
<protein>
    <submittedName>
        <fullName evidence="1">Uncharacterized protein</fullName>
    </submittedName>
</protein>
<evidence type="ECO:0000313" key="2">
    <source>
        <dbReference type="Proteomes" id="UP000076574"/>
    </source>
</evidence>
<reference evidence="1 2" key="1">
    <citation type="submission" date="2016-03" db="EMBL/GenBank/DDBJ databases">
        <title>Microsymbionts genomes from the relict species Vavilovia formosa (Stev.) Fed.</title>
        <authorList>
            <person name="Kopat V."/>
            <person name="Chirak E."/>
            <person name="Kimeklis A."/>
            <person name="Andronov E."/>
        </authorList>
    </citation>
    <scope>NUCLEOTIDE SEQUENCE [LARGE SCALE GENOMIC DNA]</scope>
    <source>
        <strain evidence="1 2">Vaf07</strain>
    </source>
</reference>
<organism evidence="1 2">
    <name type="scientific">Tardiphaga robiniae</name>
    <dbReference type="NCBI Taxonomy" id="943830"/>
    <lineage>
        <taxon>Bacteria</taxon>
        <taxon>Pseudomonadati</taxon>
        <taxon>Pseudomonadota</taxon>
        <taxon>Alphaproteobacteria</taxon>
        <taxon>Hyphomicrobiales</taxon>
        <taxon>Nitrobacteraceae</taxon>
        <taxon>Tardiphaga</taxon>
    </lineage>
</organism>
<evidence type="ECO:0000313" key="1">
    <source>
        <dbReference type="EMBL" id="KZD20361.1"/>
    </source>
</evidence>
<gene>
    <name evidence="1" type="ORF">A4A58_19165</name>
</gene>
<dbReference type="Proteomes" id="UP000076574">
    <property type="component" value="Unassembled WGS sequence"/>
</dbReference>
<comment type="caution">
    <text evidence="1">The sequence shown here is derived from an EMBL/GenBank/DDBJ whole genome shotgun (WGS) entry which is preliminary data.</text>
</comment>
<name>A0A161QX08_9BRAD</name>